<dbReference type="AlphaFoldDB" id="A0A8T0Q976"/>
<feature type="repeat" description="WD" evidence="5">
    <location>
        <begin position="241"/>
        <end position="282"/>
    </location>
</feature>
<feature type="compositionally biased region" description="Basic and acidic residues" evidence="6">
    <location>
        <begin position="396"/>
        <end position="418"/>
    </location>
</feature>
<dbReference type="PANTHER" id="PTHR19932:SF10">
    <property type="entry name" value="WD REPEAT AND HMG-BOX DNA-BINDING PROTEIN 1"/>
    <property type="match status" value="1"/>
</dbReference>
<dbReference type="InterPro" id="IPR036322">
    <property type="entry name" value="WD40_repeat_dom_sf"/>
</dbReference>
<evidence type="ECO:0000259" key="9">
    <source>
        <dbReference type="Pfam" id="PF24817"/>
    </source>
</evidence>
<dbReference type="PROSITE" id="PS00678">
    <property type="entry name" value="WD_REPEATS_1"/>
    <property type="match status" value="1"/>
</dbReference>
<dbReference type="GO" id="GO:0043596">
    <property type="term" value="C:nuclear replication fork"/>
    <property type="evidence" value="ECO:0007669"/>
    <property type="project" value="TreeGrafter"/>
</dbReference>
<evidence type="ECO:0000313" key="10">
    <source>
        <dbReference type="EMBL" id="KAG2571517.1"/>
    </source>
</evidence>
<dbReference type="InterPro" id="IPR057646">
    <property type="entry name" value="WD40_WDHD1_1st"/>
</dbReference>
<feature type="compositionally biased region" description="Acidic residues" evidence="6">
    <location>
        <begin position="339"/>
        <end position="350"/>
    </location>
</feature>
<dbReference type="GO" id="GO:0000278">
    <property type="term" value="P:mitotic cell cycle"/>
    <property type="evidence" value="ECO:0007669"/>
    <property type="project" value="TreeGrafter"/>
</dbReference>
<dbReference type="GO" id="GO:0006281">
    <property type="term" value="P:DNA repair"/>
    <property type="evidence" value="ECO:0007669"/>
    <property type="project" value="TreeGrafter"/>
</dbReference>
<dbReference type="InterPro" id="IPR019775">
    <property type="entry name" value="WD40_repeat_CS"/>
</dbReference>
<evidence type="ECO:0000259" key="8">
    <source>
        <dbReference type="Pfam" id="PF20946"/>
    </source>
</evidence>
<dbReference type="InterPro" id="IPR015943">
    <property type="entry name" value="WD40/YVTN_repeat-like_dom_sf"/>
</dbReference>
<keyword evidence="4" id="KW-0539">Nucleus</keyword>
<feature type="domain" description="WDHD1/CFT4 helical bundle" evidence="8">
    <location>
        <begin position="726"/>
        <end position="829"/>
    </location>
</feature>
<dbReference type="PANTHER" id="PTHR19932">
    <property type="entry name" value="WD REPEAT AND HMG-BOX DNA BINDING PROTEIN"/>
    <property type="match status" value="1"/>
</dbReference>
<feature type="region of interest" description="Disordered" evidence="6">
    <location>
        <begin position="991"/>
        <end position="1010"/>
    </location>
</feature>
<dbReference type="Proteomes" id="UP000823388">
    <property type="component" value="Chromosome 7K"/>
</dbReference>
<comment type="caution">
    <text evidence="10">The sequence shown here is derived from an EMBL/GenBank/DDBJ whole genome shotgun (WGS) entry which is preliminary data.</text>
</comment>
<dbReference type="PROSITE" id="PS50082">
    <property type="entry name" value="WD_REPEATS_2"/>
    <property type="match status" value="3"/>
</dbReference>
<evidence type="ECO:0008006" key="12">
    <source>
        <dbReference type="Google" id="ProtNLM"/>
    </source>
</evidence>
<feature type="domain" description="WDHD1/CFT4 second beta-propeller" evidence="7">
    <location>
        <begin position="434"/>
        <end position="717"/>
    </location>
</feature>
<dbReference type="EMBL" id="CM029049">
    <property type="protein sequence ID" value="KAG2571517.1"/>
    <property type="molecule type" value="Genomic_DNA"/>
</dbReference>
<evidence type="ECO:0000256" key="1">
    <source>
        <dbReference type="ARBA" id="ARBA00004123"/>
    </source>
</evidence>
<keyword evidence="3" id="KW-0677">Repeat</keyword>
<feature type="compositionally biased region" description="Basic and acidic residues" evidence="6">
    <location>
        <begin position="991"/>
        <end position="1000"/>
    </location>
</feature>
<dbReference type="Pfam" id="PF12341">
    <property type="entry name" value="Mcl1_mid"/>
    <property type="match status" value="1"/>
</dbReference>
<gene>
    <name evidence="10" type="ORF">PVAP13_7KG127900</name>
</gene>
<dbReference type="SMART" id="SM00320">
    <property type="entry name" value="WD40"/>
    <property type="match status" value="7"/>
</dbReference>
<dbReference type="OrthoDB" id="427368at2759"/>
<sequence>MKGRAVKLREAHKSGSPALCSAAWGPCGRHVVTASAADTAVLVHDAAALLAGGRVSGLAPLATMRLHKDGVTAVAVAPGPGGSLASGSIDHSVKFYTFPEGEFLSNVARFTLPIRSLSFNKKGTLLAAAGDDDGIKLIATIDNTISKVLKGHKGSVTGLDFDPRNDYLASVDSFGTVIYWDLCTGNVARTLTRVAPTFHSDNSVRNVLCWSPDGQTLAVPGLRNNVVLYDRDTGEEVSTLKGDHEQPVCSLCWSPNGRYLASAGLDRQVLVWDVKSKQDIERQKFDERICCLAWKPDGNSLLMIDVMGRFGIWESVIPSTMKSPTEGIPDFKSTKVSLFDDDDDIDDDDEKPCTSGGLEDDIDESLCDSTLFSHKRLKRKSAFNGDSEDEDLIHQLESSKRMKDKHKDTKEDAGKARGDSATSGRLVNERMQAAFQPGSTPPQPGMRNFLAYNMLGSITTIENEGHSHVEVDFHDTGRGPRVPSMTDYFGFTMAALNESGSVFANPCKGDKNMSTLMYRPFDSWAGNSEWSMRFEGEEVKAVALGAGWVAAVTSLNFLRIFTEGGLQVHILSVSGPVVTAAGHGDQLAIVSHASDCLPSGDQVLDVKVFNISERAQTFSGRLLLTPSSQLSWFGFSDNGQLSSYDSKGILRVFSSQFGGSWLPVFSSVKARKSEDESHWVVGLDANNVFCILCKQPQSYPQVMPKPVLTILELSFPIASSDLGANSLENEFMMRKLHLSQTRNKIDEMAALGLDTTAYDDEEFNLEAGLDRCILRLISSCCSGDKLIRATEFAKLLTLEKSMKGALTLVTRLKLPMLQEKFSAILEERMLNDRKIAEAASFCSNATITRNPAVLTTHATVPTKFVQNGNSSLESSLPIQSLGNQESSLIELKKPEGEQARGINKSSLKVSPAFTPLAKVPKSNETKKDSIGASNASVVDQNKKGGIDGAKKMSTEDCDRTEPQRPINPFSKSSASKEHSPSLLDSIKRMKVETEKVEKPSSKVKVQVQKK</sequence>
<evidence type="ECO:0000256" key="4">
    <source>
        <dbReference type="ARBA" id="ARBA00023242"/>
    </source>
</evidence>
<dbReference type="InterPro" id="IPR048591">
    <property type="entry name" value="WDHD1/CFT4_hel"/>
</dbReference>
<feature type="region of interest" description="Disordered" evidence="6">
    <location>
        <begin position="918"/>
        <end position="986"/>
    </location>
</feature>
<keyword evidence="11" id="KW-1185">Reference proteome</keyword>
<dbReference type="InterPro" id="IPR022100">
    <property type="entry name" value="WDHD1/CFT4_beta-prop_2nd"/>
</dbReference>
<dbReference type="GO" id="GO:0006261">
    <property type="term" value="P:DNA-templated DNA replication"/>
    <property type="evidence" value="ECO:0007669"/>
    <property type="project" value="TreeGrafter"/>
</dbReference>
<dbReference type="InterPro" id="IPR001680">
    <property type="entry name" value="WD40_rpt"/>
</dbReference>
<feature type="domain" description="WDHD1 first WD40" evidence="9">
    <location>
        <begin position="9"/>
        <end position="312"/>
    </location>
</feature>
<evidence type="ECO:0000313" key="11">
    <source>
        <dbReference type="Proteomes" id="UP000823388"/>
    </source>
</evidence>
<comment type="subcellular location">
    <subcellularLocation>
        <location evidence="1">Nucleus</location>
    </subcellularLocation>
</comment>
<evidence type="ECO:0000256" key="6">
    <source>
        <dbReference type="SAM" id="MobiDB-lite"/>
    </source>
</evidence>
<dbReference type="PROSITE" id="PS50294">
    <property type="entry name" value="WD_REPEATS_REGION"/>
    <property type="match status" value="2"/>
</dbReference>
<dbReference type="Pfam" id="PF20946">
    <property type="entry name" value="Ctf4_C"/>
    <property type="match status" value="1"/>
</dbReference>
<dbReference type="FunFam" id="2.130.10.10:FF:001154">
    <property type="entry name" value="WD repeat and HMG-box DNA-binding protein 1"/>
    <property type="match status" value="1"/>
</dbReference>
<feature type="region of interest" description="Disordered" evidence="6">
    <location>
        <begin position="339"/>
        <end position="360"/>
    </location>
</feature>
<keyword evidence="2 5" id="KW-0853">WD repeat</keyword>
<evidence type="ECO:0000259" key="7">
    <source>
        <dbReference type="Pfam" id="PF12341"/>
    </source>
</evidence>
<dbReference type="Gene3D" id="2.130.10.10">
    <property type="entry name" value="YVTN repeat-like/Quinoprotein amine dehydrogenase"/>
    <property type="match status" value="2"/>
</dbReference>
<proteinExistence type="predicted"/>
<evidence type="ECO:0000256" key="3">
    <source>
        <dbReference type="ARBA" id="ARBA00022737"/>
    </source>
</evidence>
<protein>
    <recommendedName>
        <fullName evidence="12">Minichromosome loss protein Mcl1 middle region domain-containing protein</fullName>
    </recommendedName>
</protein>
<feature type="repeat" description="WD" evidence="5">
    <location>
        <begin position="64"/>
        <end position="106"/>
    </location>
</feature>
<feature type="repeat" description="WD" evidence="5">
    <location>
        <begin position="149"/>
        <end position="190"/>
    </location>
</feature>
<accession>A0A8T0Q976</accession>
<feature type="compositionally biased region" description="Basic and acidic residues" evidence="6">
    <location>
        <begin position="940"/>
        <end position="962"/>
    </location>
</feature>
<evidence type="ECO:0000256" key="5">
    <source>
        <dbReference type="PROSITE-ProRule" id="PRU00221"/>
    </source>
</evidence>
<name>A0A8T0Q976_PANVG</name>
<dbReference type="Pfam" id="PF24817">
    <property type="entry name" value="WD40_WDHD1_1st"/>
    <property type="match status" value="1"/>
</dbReference>
<organism evidence="10 11">
    <name type="scientific">Panicum virgatum</name>
    <name type="common">Blackwell switchgrass</name>
    <dbReference type="NCBI Taxonomy" id="38727"/>
    <lineage>
        <taxon>Eukaryota</taxon>
        <taxon>Viridiplantae</taxon>
        <taxon>Streptophyta</taxon>
        <taxon>Embryophyta</taxon>
        <taxon>Tracheophyta</taxon>
        <taxon>Spermatophyta</taxon>
        <taxon>Magnoliopsida</taxon>
        <taxon>Liliopsida</taxon>
        <taxon>Poales</taxon>
        <taxon>Poaceae</taxon>
        <taxon>PACMAD clade</taxon>
        <taxon>Panicoideae</taxon>
        <taxon>Panicodae</taxon>
        <taxon>Paniceae</taxon>
        <taxon>Panicinae</taxon>
        <taxon>Panicum</taxon>
        <taxon>Panicum sect. Hiantes</taxon>
    </lineage>
</organism>
<dbReference type="CDD" id="cd00200">
    <property type="entry name" value="WD40"/>
    <property type="match status" value="1"/>
</dbReference>
<reference evidence="10" key="1">
    <citation type="submission" date="2020-05" db="EMBL/GenBank/DDBJ databases">
        <title>WGS assembly of Panicum virgatum.</title>
        <authorList>
            <person name="Lovell J.T."/>
            <person name="Jenkins J."/>
            <person name="Shu S."/>
            <person name="Juenger T.E."/>
            <person name="Schmutz J."/>
        </authorList>
    </citation>
    <scope>NUCLEOTIDE SEQUENCE</scope>
    <source>
        <strain evidence="10">AP13</strain>
    </source>
</reference>
<dbReference type="SUPFAM" id="SSF50978">
    <property type="entry name" value="WD40 repeat-like"/>
    <property type="match status" value="1"/>
</dbReference>
<dbReference type="GO" id="GO:0003682">
    <property type="term" value="F:chromatin binding"/>
    <property type="evidence" value="ECO:0007669"/>
    <property type="project" value="TreeGrafter"/>
</dbReference>
<evidence type="ECO:0000256" key="2">
    <source>
        <dbReference type="ARBA" id="ARBA00022574"/>
    </source>
</evidence>
<feature type="region of interest" description="Disordered" evidence="6">
    <location>
        <begin position="396"/>
        <end position="423"/>
    </location>
</feature>
<feature type="compositionally biased region" description="Basic and acidic residues" evidence="6">
    <location>
        <begin position="974"/>
        <end position="986"/>
    </location>
</feature>